<evidence type="ECO:0000256" key="4">
    <source>
        <dbReference type="ARBA" id="ARBA00012694"/>
    </source>
</evidence>
<name>A0A382CZK9_9ZZZZ</name>
<evidence type="ECO:0000256" key="1">
    <source>
        <dbReference type="ARBA" id="ARBA00003726"/>
    </source>
</evidence>
<evidence type="ECO:0000256" key="5">
    <source>
        <dbReference type="ARBA" id="ARBA00022605"/>
    </source>
</evidence>
<reference evidence="13" key="1">
    <citation type="submission" date="2018-05" db="EMBL/GenBank/DDBJ databases">
        <authorList>
            <person name="Lanie J.A."/>
            <person name="Ng W.-L."/>
            <person name="Kazmierczak K.M."/>
            <person name="Andrzejewski T.M."/>
            <person name="Davidsen T.M."/>
            <person name="Wayne K.J."/>
            <person name="Tettelin H."/>
            <person name="Glass J.I."/>
            <person name="Rusch D."/>
            <person name="Podicherti R."/>
            <person name="Tsui H.-C.T."/>
            <person name="Winkler M.E."/>
        </authorList>
    </citation>
    <scope>NUCLEOTIDE SEQUENCE</scope>
</reference>
<accession>A0A382CZK9</accession>
<keyword evidence="5" id="KW-0028">Amino-acid biosynthesis</keyword>
<dbReference type="GO" id="GO:0009073">
    <property type="term" value="P:aromatic amino acid family biosynthetic process"/>
    <property type="evidence" value="ECO:0007669"/>
    <property type="project" value="UniProtKB-KW"/>
</dbReference>
<evidence type="ECO:0000256" key="8">
    <source>
        <dbReference type="ARBA" id="ARBA00031111"/>
    </source>
</evidence>
<evidence type="ECO:0000256" key="7">
    <source>
        <dbReference type="ARBA" id="ARBA00023141"/>
    </source>
</evidence>
<dbReference type="EC" id="2.5.1.54" evidence="4"/>
<dbReference type="GO" id="GO:0005737">
    <property type="term" value="C:cytoplasm"/>
    <property type="evidence" value="ECO:0007669"/>
    <property type="project" value="TreeGrafter"/>
</dbReference>
<comment type="pathway">
    <text evidence="2">Metabolic intermediate biosynthesis; chorismate biosynthesis; chorismate from D-erythrose 4-phosphate and phosphoenolpyruvate: step 1/7.</text>
</comment>
<proteinExistence type="inferred from homology"/>
<comment type="function">
    <text evidence="1">Stereospecific condensation of phosphoenolpyruvate (PEP) and D-erythrose-4-phosphate (E4P) giving rise to 3-deoxy-D-arabino-heptulosonate-7-phosphate (DAHP).</text>
</comment>
<evidence type="ECO:0000259" key="12">
    <source>
        <dbReference type="Pfam" id="PF00793"/>
    </source>
</evidence>
<dbReference type="PANTHER" id="PTHR21225">
    <property type="entry name" value="PHOSPHO-2-DEHYDRO-3-DEOXYHEPTONATE ALDOLASE DAHP SYNTHETASE"/>
    <property type="match status" value="1"/>
</dbReference>
<comment type="similarity">
    <text evidence="3">Belongs to the class-I DAHP synthase family.</text>
</comment>
<sequence length="210" mass="22031">MLDPITPQYLADSLCWAAIGARTSESQTHRQMASGLSMPVGFKNSTSGDVKAAVNGIIAATKSQTFLGITEDGHASAVTTGGNPDCQLILRGGSEGPNYSAEHVAVAQAALTTAKAAASIMIDCSHANSGKDPSRQPEVMQDVLDQVAEGSEIIHAVMIESHLNAGKQSFPRPLDQLEYGVSVTDGCIDWSSTETLLRKAAEAIDKARFS</sequence>
<evidence type="ECO:0000256" key="10">
    <source>
        <dbReference type="ARBA" id="ARBA00032193"/>
    </source>
</evidence>
<evidence type="ECO:0000313" key="13">
    <source>
        <dbReference type="EMBL" id="SVB31628.1"/>
    </source>
</evidence>
<keyword evidence="7" id="KW-0057">Aromatic amino acid biosynthesis</keyword>
<dbReference type="InterPro" id="IPR013785">
    <property type="entry name" value="Aldolase_TIM"/>
</dbReference>
<keyword evidence="6" id="KW-0808">Transferase</keyword>
<dbReference type="InterPro" id="IPR006219">
    <property type="entry name" value="DAHP_synth_1"/>
</dbReference>
<feature type="domain" description="DAHP synthetase I/KDSA" evidence="12">
    <location>
        <begin position="1"/>
        <end position="197"/>
    </location>
</feature>
<dbReference type="GO" id="GO:0008652">
    <property type="term" value="P:amino acid biosynthetic process"/>
    <property type="evidence" value="ECO:0007669"/>
    <property type="project" value="UniProtKB-KW"/>
</dbReference>
<dbReference type="Gene3D" id="3.20.20.70">
    <property type="entry name" value="Aldolase class I"/>
    <property type="match status" value="1"/>
</dbReference>
<evidence type="ECO:0000256" key="2">
    <source>
        <dbReference type="ARBA" id="ARBA00004688"/>
    </source>
</evidence>
<dbReference type="PANTHER" id="PTHR21225:SF12">
    <property type="entry name" value="PHOSPHO-2-DEHYDRO-3-DEOXYHEPTONATE ALDOLASE, TYROSINE-INHIBITED"/>
    <property type="match status" value="1"/>
</dbReference>
<protein>
    <recommendedName>
        <fullName evidence="4">3-deoxy-7-phosphoheptulonate synthase</fullName>
        <ecNumber evidence="4">2.5.1.54</ecNumber>
    </recommendedName>
    <alternativeName>
        <fullName evidence="10">3-deoxy-D-arabino-heptulosonate 7-phosphate synthase</fullName>
    </alternativeName>
    <alternativeName>
        <fullName evidence="9">DAHP synthase</fullName>
    </alternativeName>
    <alternativeName>
        <fullName evidence="8">Phospho-2-keto-3-deoxyheptonate aldolase</fullName>
    </alternativeName>
</protein>
<evidence type="ECO:0000256" key="3">
    <source>
        <dbReference type="ARBA" id="ARBA00007985"/>
    </source>
</evidence>
<gene>
    <name evidence="13" type="ORF">METZ01_LOCUS184482</name>
</gene>
<dbReference type="EMBL" id="UINC01036923">
    <property type="protein sequence ID" value="SVB31628.1"/>
    <property type="molecule type" value="Genomic_DNA"/>
</dbReference>
<organism evidence="13">
    <name type="scientific">marine metagenome</name>
    <dbReference type="NCBI Taxonomy" id="408172"/>
    <lineage>
        <taxon>unclassified sequences</taxon>
        <taxon>metagenomes</taxon>
        <taxon>ecological metagenomes</taxon>
    </lineage>
</organism>
<comment type="catalytic activity">
    <reaction evidence="11">
        <text>D-erythrose 4-phosphate + phosphoenolpyruvate + H2O = 7-phospho-2-dehydro-3-deoxy-D-arabino-heptonate + phosphate</text>
        <dbReference type="Rhea" id="RHEA:14717"/>
        <dbReference type="ChEBI" id="CHEBI:15377"/>
        <dbReference type="ChEBI" id="CHEBI:16897"/>
        <dbReference type="ChEBI" id="CHEBI:43474"/>
        <dbReference type="ChEBI" id="CHEBI:58394"/>
        <dbReference type="ChEBI" id="CHEBI:58702"/>
        <dbReference type="EC" id="2.5.1.54"/>
    </reaction>
</comment>
<dbReference type="Pfam" id="PF00793">
    <property type="entry name" value="DAHP_synth_1"/>
    <property type="match status" value="1"/>
</dbReference>
<evidence type="ECO:0000256" key="11">
    <source>
        <dbReference type="ARBA" id="ARBA00047508"/>
    </source>
</evidence>
<dbReference type="InterPro" id="IPR006218">
    <property type="entry name" value="DAHP1/KDSA"/>
</dbReference>
<evidence type="ECO:0000256" key="6">
    <source>
        <dbReference type="ARBA" id="ARBA00022679"/>
    </source>
</evidence>
<dbReference type="SUPFAM" id="SSF51569">
    <property type="entry name" value="Aldolase"/>
    <property type="match status" value="1"/>
</dbReference>
<dbReference type="AlphaFoldDB" id="A0A382CZK9"/>
<dbReference type="NCBIfam" id="TIGR00034">
    <property type="entry name" value="aroFGH"/>
    <property type="match status" value="1"/>
</dbReference>
<dbReference type="GO" id="GO:0003849">
    <property type="term" value="F:3-deoxy-7-phosphoheptulonate synthase activity"/>
    <property type="evidence" value="ECO:0007669"/>
    <property type="project" value="UniProtKB-EC"/>
</dbReference>
<evidence type="ECO:0000256" key="9">
    <source>
        <dbReference type="ARBA" id="ARBA00031349"/>
    </source>
</evidence>